<feature type="transmembrane region" description="Helical" evidence="1">
    <location>
        <begin position="12"/>
        <end position="32"/>
    </location>
</feature>
<keyword evidence="3" id="KW-1185">Reference proteome</keyword>
<accession>A0A0V0QGC8</accession>
<evidence type="ECO:0000313" key="2">
    <source>
        <dbReference type="EMBL" id="KRX01236.1"/>
    </source>
</evidence>
<feature type="transmembrane region" description="Helical" evidence="1">
    <location>
        <begin position="322"/>
        <end position="345"/>
    </location>
</feature>
<evidence type="ECO:0008006" key="4">
    <source>
        <dbReference type="Google" id="ProtNLM"/>
    </source>
</evidence>
<sequence>MFVLKQSNQVGLQLWDIITRPILIGILCLFYFPRALYLDQCPVQFAYEFLIWHILIQALDTHLNNTLEIYLTVHRQIPEEIQHLDFNIILSQLQENEPSLKWIEKYKLNDRYQIENILNIDDPEKQENLKFLFKKLIPEIKEKLQIISKEEIATEQQKQLQNFKKETLYIKSMKKLIHYSHDCKDDPQKIQQIINDSEKYINQIINSENAQKFKERVKKFSQKIYDTNNKILCSQSGVEQKLKSAKKTFLWTLFLLQGWSPLLFRCVETIVIIFFLNFGVLKSSWDENWVCFDRIQQQWIKLGESHKENDLQKFLPSQYENYYFALIFIIQFGSILNCFLNFIFINEFKNIHWPKETQIQDKKKKITQNIYLTNPQYKSQQKKSIKEKIFSFFKSLVACLAQLAVCQCKCLFLDYKEDQSDVTMHMEAFKNKQYSIINSLTQFVQGTESGSYQKLQYKQTQEKQSDDRKSLFNLDKISEEGLKQNRQLKTQKKIITGKKFAASDSDSSDSQEILKKNDVLNEDPQQNNEVNQVSKNLNLSYQKEEKKKIDDGLKQLTFQFQQQQNNSSKNQINQMYSSYTVVNKIKNQNLHIKNNSENLCSFSDSSISQNQINISKCIQQTQNFIQIEENNPNCVDLQNKNKKLEETVTKDYIKKNNQQQ</sequence>
<proteinExistence type="predicted"/>
<dbReference type="EMBL" id="LDAU01000173">
    <property type="protein sequence ID" value="KRX01236.1"/>
    <property type="molecule type" value="Genomic_DNA"/>
</dbReference>
<keyword evidence="1" id="KW-1133">Transmembrane helix</keyword>
<dbReference type="InParanoid" id="A0A0V0QGC8"/>
<evidence type="ECO:0000313" key="3">
    <source>
        <dbReference type="Proteomes" id="UP000054937"/>
    </source>
</evidence>
<evidence type="ECO:0000256" key="1">
    <source>
        <dbReference type="SAM" id="Phobius"/>
    </source>
</evidence>
<organism evidence="2 3">
    <name type="scientific">Pseudocohnilembus persalinus</name>
    <name type="common">Ciliate</name>
    <dbReference type="NCBI Taxonomy" id="266149"/>
    <lineage>
        <taxon>Eukaryota</taxon>
        <taxon>Sar</taxon>
        <taxon>Alveolata</taxon>
        <taxon>Ciliophora</taxon>
        <taxon>Intramacronucleata</taxon>
        <taxon>Oligohymenophorea</taxon>
        <taxon>Scuticociliatia</taxon>
        <taxon>Philasterida</taxon>
        <taxon>Pseudocohnilembidae</taxon>
        <taxon>Pseudocohnilembus</taxon>
    </lineage>
</organism>
<keyword evidence="1" id="KW-0812">Transmembrane</keyword>
<keyword evidence="1" id="KW-0472">Membrane</keyword>
<feature type="transmembrane region" description="Helical" evidence="1">
    <location>
        <begin position="249"/>
        <end position="276"/>
    </location>
</feature>
<gene>
    <name evidence="2" type="ORF">PPERSA_05822</name>
</gene>
<name>A0A0V0QGC8_PSEPJ</name>
<comment type="caution">
    <text evidence="2">The sequence shown here is derived from an EMBL/GenBank/DDBJ whole genome shotgun (WGS) entry which is preliminary data.</text>
</comment>
<dbReference type="Proteomes" id="UP000054937">
    <property type="component" value="Unassembled WGS sequence"/>
</dbReference>
<dbReference type="AlphaFoldDB" id="A0A0V0QGC8"/>
<protein>
    <recommendedName>
        <fullName evidence="4">Transmembrane protein</fullName>
    </recommendedName>
</protein>
<reference evidence="2 3" key="1">
    <citation type="journal article" date="2015" name="Sci. Rep.">
        <title>Genome of the facultative scuticociliatosis pathogen Pseudocohnilembus persalinus provides insight into its virulence through horizontal gene transfer.</title>
        <authorList>
            <person name="Xiong J."/>
            <person name="Wang G."/>
            <person name="Cheng J."/>
            <person name="Tian M."/>
            <person name="Pan X."/>
            <person name="Warren A."/>
            <person name="Jiang C."/>
            <person name="Yuan D."/>
            <person name="Miao W."/>
        </authorList>
    </citation>
    <scope>NUCLEOTIDE SEQUENCE [LARGE SCALE GENOMIC DNA]</scope>
    <source>
        <strain evidence="2">36N120E</strain>
    </source>
</reference>